<dbReference type="EMBL" id="SJPQ01000001">
    <property type="protein sequence ID" value="TWT90363.1"/>
    <property type="molecule type" value="Genomic_DNA"/>
</dbReference>
<dbReference type="Proteomes" id="UP000315440">
    <property type="component" value="Unassembled WGS sequence"/>
</dbReference>
<proteinExistence type="predicted"/>
<protein>
    <submittedName>
        <fullName evidence="2">Uncharacterized protein</fullName>
    </submittedName>
</protein>
<evidence type="ECO:0000313" key="2">
    <source>
        <dbReference type="EMBL" id="TWT90363.1"/>
    </source>
</evidence>
<keyword evidence="3" id="KW-1185">Reference proteome</keyword>
<organism evidence="2 3">
    <name type="scientific">Pseudobythopirellula maris</name>
    <dbReference type="NCBI Taxonomy" id="2527991"/>
    <lineage>
        <taxon>Bacteria</taxon>
        <taxon>Pseudomonadati</taxon>
        <taxon>Planctomycetota</taxon>
        <taxon>Planctomycetia</taxon>
        <taxon>Pirellulales</taxon>
        <taxon>Lacipirellulaceae</taxon>
        <taxon>Pseudobythopirellula</taxon>
    </lineage>
</organism>
<sequence>MEESPAFAPAPRSHQRADNNNLTGSRLHTLLRGNSLRLGDAHELMPLRLDWRRKEVVFAIRVRPNAGHGAGHVSSATIDCPGHYVSGRGECLLMLERKAGKSFLVNRRYRVQVLQVLSHSVRILVDEERSLQPSRGAIGWFPKRRLTGIA</sequence>
<evidence type="ECO:0000256" key="1">
    <source>
        <dbReference type="SAM" id="MobiDB-lite"/>
    </source>
</evidence>
<accession>A0A5C5ZVU7</accession>
<feature type="region of interest" description="Disordered" evidence="1">
    <location>
        <begin position="1"/>
        <end position="23"/>
    </location>
</feature>
<dbReference type="AlphaFoldDB" id="A0A5C5ZVU7"/>
<reference evidence="2 3" key="1">
    <citation type="submission" date="2019-02" db="EMBL/GenBank/DDBJ databases">
        <title>Deep-cultivation of Planctomycetes and their phenomic and genomic characterization uncovers novel biology.</title>
        <authorList>
            <person name="Wiegand S."/>
            <person name="Jogler M."/>
            <person name="Boedeker C."/>
            <person name="Pinto D."/>
            <person name="Vollmers J."/>
            <person name="Rivas-Marin E."/>
            <person name="Kohn T."/>
            <person name="Peeters S.H."/>
            <person name="Heuer A."/>
            <person name="Rast P."/>
            <person name="Oberbeckmann S."/>
            <person name="Bunk B."/>
            <person name="Jeske O."/>
            <person name="Meyerdierks A."/>
            <person name="Storesund J.E."/>
            <person name="Kallscheuer N."/>
            <person name="Luecker S."/>
            <person name="Lage O.M."/>
            <person name="Pohl T."/>
            <person name="Merkel B.J."/>
            <person name="Hornburger P."/>
            <person name="Mueller R.-W."/>
            <person name="Bruemmer F."/>
            <person name="Labrenz M."/>
            <person name="Spormann A.M."/>
            <person name="Op Den Camp H."/>
            <person name="Overmann J."/>
            <person name="Amann R."/>
            <person name="Jetten M.S.M."/>
            <person name="Mascher T."/>
            <person name="Medema M.H."/>
            <person name="Devos D.P."/>
            <person name="Kaster A.-K."/>
            <person name="Ovreas L."/>
            <person name="Rohde M."/>
            <person name="Galperin M.Y."/>
            <person name="Jogler C."/>
        </authorList>
    </citation>
    <scope>NUCLEOTIDE SEQUENCE [LARGE SCALE GENOMIC DNA]</scope>
    <source>
        <strain evidence="2 3">Mal64</strain>
    </source>
</reference>
<evidence type="ECO:0000313" key="3">
    <source>
        <dbReference type="Proteomes" id="UP000315440"/>
    </source>
</evidence>
<gene>
    <name evidence="2" type="ORF">Mal64_07520</name>
</gene>
<name>A0A5C5ZVU7_9BACT</name>
<dbReference type="RefSeq" id="WP_146397178.1">
    <property type="nucleotide sequence ID" value="NZ_SJPQ01000001.1"/>
</dbReference>
<comment type="caution">
    <text evidence="2">The sequence shown here is derived from an EMBL/GenBank/DDBJ whole genome shotgun (WGS) entry which is preliminary data.</text>
</comment>